<reference evidence="2 3" key="1">
    <citation type="journal article" date="2019" name="G3 (Bethesda)">
        <title>Sequencing of a Wild Apple (Malus baccata) Genome Unravels the Differences Between Cultivated and Wild Apple Species Regarding Disease Resistance and Cold Tolerance.</title>
        <authorList>
            <person name="Chen X."/>
        </authorList>
    </citation>
    <scope>NUCLEOTIDE SEQUENCE [LARGE SCALE GENOMIC DNA]</scope>
    <source>
        <strain evidence="3">cv. Shandingzi</strain>
        <tissue evidence="2">Leaves</tissue>
    </source>
</reference>
<evidence type="ECO:0000313" key="3">
    <source>
        <dbReference type="Proteomes" id="UP000315295"/>
    </source>
</evidence>
<protein>
    <recommendedName>
        <fullName evidence="4">Retrotransposon gag domain-containing protein</fullName>
    </recommendedName>
</protein>
<feature type="compositionally biased region" description="Basic and acidic residues" evidence="1">
    <location>
        <begin position="77"/>
        <end position="87"/>
    </location>
</feature>
<organism evidence="2 3">
    <name type="scientific">Malus baccata</name>
    <name type="common">Siberian crab apple</name>
    <name type="synonym">Pyrus baccata</name>
    <dbReference type="NCBI Taxonomy" id="106549"/>
    <lineage>
        <taxon>Eukaryota</taxon>
        <taxon>Viridiplantae</taxon>
        <taxon>Streptophyta</taxon>
        <taxon>Embryophyta</taxon>
        <taxon>Tracheophyta</taxon>
        <taxon>Spermatophyta</taxon>
        <taxon>Magnoliopsida</taxon>
        <taxon>eudicotyledons</taxon>
        <taxon>Gunneridae</taxon>
        <taxon>Pentapetalae</taxon>
        <taxon>rosids</taxon>
        <taxon>fabids</taxon>
        <taxon>Rosales</taxon>
        <taxon>Rosaceae</taxon>
        <taxon>Amygdaloideae</taxon>
        <taxon>Maleae</taxon>
        <taxon>Malus</taxon>
    </lineage>
</organism>
<dbReference type="AlphaFoldDB" id="A0A540MSU5"/>
<proteinExistence type="predicted"/>
<feature type="compositionally biased region" description="Polar residues" evidence="1">
    <location>
        <begin position="90"/>
        <end position="101"/>
    </location>
</feature>
<comment type="caution">
    <text evidence="2">The sequence shown here is derived from an EMBL/GenBank/DDBJ whole genome shotgun (WGS) entry which is preliminary data.</text>
</comment>
<evidence type="ECO:0000313" key="2">
    <source>
        <dbReference type="EMBL" id="TQE01852.1"/>
    </source>
</evidence>
<dbReference type="EMBL" id="VIEB01000187">
    <property type="protein sequence ID" value="TQE01852.1"/>
    <property type="molecule type" value="Genomic_DNA"/>
</dbReference>
<evidence type="ECO:0008006" key="4">
    <source>
        <dbReference type="Google" id="ProtNLM"/>
    </source>
</evidence>
<accession>A0A540MSU5</accession>
<keyword evidence="3" id="KW-1185">Reference proteome</keyword>
<feature type="region of interest" description="Disordered" evidence="1">
    <location>
        <begin position="74"/>
        <end position="101"/>
    </location>
</feature>
<feature type="region of interest" description="Disordered" evidence="1">
    <location>
        <begin position="1"/>
        <end position="39"/>
    </location>
</feature>
<evidence type="ECO:0000256" key="1">
    <source>
        <dbReference type="SAM" id="MobiDB-lite"/>
    </source>
</evidence>
<dbReference type="Proteomes" id="UP000315295">
    <property type="component" value="Unassembled WGS sequence"/>
</dbReference>
<sequence length="265" mass="30344">MAPRSKRNTTRSGNASEASEAISRLNKSQRKSQHQESKENLDEYTMLDIIAVIHALGEAQKEIVAYVKEMKNSIPKPNEKANDKGCTPRENISQEKSVVATSKGSKKMPSFVTQENVIVMLEKELNMSSKDWKYVPEPLYPVSLLYMPYTKGYETLNLVFFYRMKGSPNEHISCFIDTLGLHAGDYNLRFRKFSNSLINCAYTCHDNSAQQHTPKTREDLVIFIKHFQDLTLDCYDEKDDEALVEIYICNIVTDYRVYLDSIGIA</sequence>
<name>A0A540MSU5_MALBA</name>
<gene>
    <name evidence="2" type="ORF">C1H46_012476</name>
</gene>